<feature type="region of interest" description="Disordered" evidence="1">
    <location>
        <begin position="406"/>
        <end position="431"/>
    </location>
</feature>
<keyword evidence="3" id="KW-1185">Reference proteome</keyword>
<dbReference type="AlphaFoldDB" id="A0AAW1TBJ4"/>
<protein>
    <submittedName>
        <fullName evidence="2">Uncharacterized protein</fullName>
    </submittedName>
</protein>
<reference evidence="2 3" key="1">
    <citation type="journal article" date="2024" name="Nat. Commun.">
        <title>Phylogenomics reveals the evolutionary origins of lichenization in chlorophyte algae.</title>
        <authorList>
            <person name="Puginier C."/>
            <person name="Libourel C."/>
            <person name="Otte J."/>
            <person name="Skaloud P."/>
            <person name="Haon M."/>
            <person name="Grisel S."/>
            <person name="Petersen M."/>
            <person name="Berrin J.G."/>
            <person name="Delaux P.M."/>
            <person name="Dal Grande F."/>
            <person name="Keller J."/>
        </authorList>
    </citation>
    <scope>NUCLEOTIDE SEQUENCE [LARGE SCALE GENOMIC DNA]</scope>
    <source>
        <strain evidence="2 3">SAG 2523</strain>
    </source>
</reference>
<feature type="compositionally biased region" description="Polar residues" evidence="1">
    <location>
        <begin position="141"/>
        <end position="150"/>
    </location>
</feature>
<gene>
    <name evidence="2" type="ORF">WJX84_003785</name>
</gene>
<feature type="region of interest" description="Disordered" evidence="1">
    <location>
        <begin position="239"/>
        <end position="260"/>
    </location>
</feature>
<evidence type="ECO:0000313" key="3">
    <source>
        <dbReference type="Proteomes" id="UP001485043"/>
    </source>
</evidence>
<feature type="region of interest" description="Disordered" evidence="1">
    <location>
        <begin position="509"/>
        <end position="530"/>
    </location>
</feature>
<dbReference type="EMBL" id="JALJOV010000180">
    <property type="protein sequence ID" value="KAK9866199.1"/>
    <property type="molecule type" value="Genomic_DNA"/>
</dbReference>
<feature type="region of interest" description="Disordered" evidence="1">
    <location>
        <begin position="183"/>
        <end position="202"/>
    </location>
</feature>
<feature type="region of interest" description="Disordered" evidence="1">
    <location>
        <begin position="448"/>
        <end position="484"/>
    </location>
</feature>
<dbReference type="Proteomes" id="UP001485043">
    <property type="component" value="Unassembled WGS sequence"/>
</dbReference>
<feature type="region of interest" description="Disordered" evidence="1">
    <location>
        <begin position="128"/>
        <end position="154"/>
    </location>
</feature>
<feature type="compositionally biased region" description="Polar residues" evidence="1">
    <location>
        <begin position="603"/>
        <end position="619"/>
    </location>
</feature>
<accession>A0AAW1TBJ4</accession>
<evidence type="ECO:0000313" key="2">
    <source>
        <dbReference type="EMBL" id="KAK9866199.1"/>
    </source>
</evidence>
<organism evidence="2 3">
    <name type="scientific">Apatococcus fuscideae</name>
    <dbReference type="NCBI Taxonomy" id="2026836"/>
    <lineage>
        <taxon>Eukaryota</taxon>
        <taxon>Viridiplantae</taxon>
        <taxon>Chlorophyta</taxon>
        <taxon>core chlorophytes</taxon>
        <taxon>Trebouxiophyceae</taxon>
        <taxon>Chlorellales</taxon>
        <taxon>Chlorellaceae</taxon>
        <taxon>Apatococcus</taxon>
    </lineage>
</organism>
<proteinExistence type="predicted"/>
<comment type="caution">
    <text evidence="2">The sequence shown here is derived from an EMBL/GenBank/DDBJ whole genome shotgun (WGS) entry which is preliminary data.</text>
</comment>
<feature type="region of interest" description="Disordered" evidence="1">
    <location>
        <begin position="274"/>
        <end position="365"/>
    </location>
</feature>
<sequence length="848" mass="90005">MAASLEEMLSKAQAALADISRFQQAQYKPNPPAAALAPTVIPVPAGPTAPVAAVAKGAPPVMLDLSSQMARMVPSPSNGPHLQAPLHFDASTLQPSIGASGLPAGLPRRAITQEMALNEVLGNIAPASMGPPFASEPQPLPSQSNGNSAGQFMDRPHVQHQPIAQAPALQGMYTMAPVVVDPSLEGAPPPKRRQPLLPPAGPQEVEVVVRSQVLPSPTIRDQISSRMAPAEQQREEAFRGPIAQPGKVRNPTADFLEPEQPSLDNETMQLGVRPQQPPNWLPIADRPAPATLPPVSSAAARPHSSCLTGRVRTASSHADPAVTPELHADKAAASSAASGPSRLEPDDEAPAAGASGAPTSKPLRKTVSWRENALFDERHELMQRAGKLHEMSLDLRKWLSQHGVLMPSDRSPEDPQGEISGASAWPARPPGRPGLDLLLPAEATAHSFTYHPPWQGTTAQHLPPGRHSPPPPPLSATRHAPPADMSPYEFRAWQADQEARRLTGEQRGLEFTPAGQDPTGHGDSQPVDWQHGMDGDTPHPGALVVHATGDLHPGYARPAISEISRRDLCSSMPGTNKLGPAGLAVMLAPGMRVVVEHNGQQLLNTTESHPGHPQSQARSNAPFGRQSAQEQPASWNVPAAPPPLPVSQTFASLPGPSLEDNAKAVETAFLAPTLHNDQGWDARQHGILSNPGCHEEAGSSLTTPRHFTRAELDFLTPDVTRKITNAAAAAAASADTAVMSALHAISPGRFPLRASPKPDLDQLGVGTSRIENLKMALFDQAGLSSQGSARLDVGDQPAIQQRSVPATSSDLKLQMGLQHHSSQAGRRWVIKMPSPITIWQRRTDGRRQ</sequence>
<name>A0AAW1TBJ4_9CHLO</name>
<feature type="region of interest" description="Disordered" evidence="1">
    <location>
        <begin position="603"/>
        <end position="658"/>
    </location>
</feature>
<evidence type="ECO:0000256" key="1">
    <source>
        <dbReference type="SAM" id="MobiDB-lite"/>
    </source>
</evidence>